<organism evidence="1 2">
    <name type="scientific">Deinococcus soli</name>
    <name type="common">ex Cha et al. 2016</name>
    <dbReference type="NCBI Taxonomy" id="1309411"/>
    <lineage>
        <taxon>Bacteria</taxon>
        <taxon>Thermotogati</taxon>
        <taxon>Deinococcota</taxon>
        <taxon>Deinococci</taxon>
        <taxon>Deinococcales</taxon>
        <taxon>Deinococcaceae</taxon>
        <taxon>Deinococcus</taxon>
    </lineage>
</organism>
<keyword evidence="2" id="KW-1185">Reference proteome</keyword>
<evidence type="ECO:0000313" key="2">
    <source>
        <dbReference type="Proteomes" id="UP001252370"/>
    </source>
</evidence>
<comment type="caution">
    <text evidence="1">The sequence shown here is derived from an EMBL/GenBank/DDBJ whole genome shotgun (WGS) entry which is preliminary data.</text>
</comment>
<accession>A0ACC6KPM0</accession>
<reference evidence="1" key="1">
    <citation type="submission" date="2023-07" db="EMBL/GenBank/DDBJ databases">
        <title>Sorghum-associated microbial communities from plants grown in Nebraska, USA.</title>
        <authorList>
            <person name="Schachtman D."/>
        </authorList>
    </citation>
    <scope>NUCLEOTIDE SEQUENCE</scope>
    <source>
        <strain evidence="1">BE73</strain>
    </source>
</reference>
<gene>
    <name evidence="1" type="ORF">J2Y01_004887</name>
</gene>
<dbReference type="EMBL" id="JAVDTP010000028">
    <property type="protein sequence ID" value="MDR6754351.1"/>
    <property type="molecule type" value="Genomic_DNA"/>
</dbReference>
<proteinExistence type="predicted"/>
<sequence length="292" mass="33070">MIWRDWTGSSHDFQALARLTTYQYPDAPLTPEGVERDWQLRSSDEPFMVRFILEDDQEIALVETYPLTPTSFLLELIAPEHALSTYGAQLLEHAGTWAQAHGAAQWTLTLRSNDERVPWLRQQGFDVQPVSTEWHFQQSAPAALPKGLTFERVGEDPERQDRLRTALNQGRQELALPGFSPETFEQDVLNFGLYRPDLFWLALTAEGDVAGCLCLHVWDVGQHGECSWISVSPMWRRQGVATALLAQASQAANLTQITVNLPANRQELSSLLRCAGFHRATEWVQAERQVDM</sequence>
<name>A0ACC6KPM0_9DEIO</name>
<protein>
    <submittedName>
        <fullName evidence="1">GNAT superfamily N-acetyltransferase</fullName>
    </submittedName>
</protein>
<evidence type="ECO:0000313" key="1">
    <source>
        <dbReference type="EMBL" id="MDR6754351.1"/>
    </source>
</evidence>
<dbReference type="Proteomes" id="UP001252370">
    <property type="component" value="Unassembled WGS sequence"/>
</dbReference>